<organism evidence="2 3">
    <name type="scientific">Candidatus Enterococcus ferrettii</name>
    <dbReference type="NCBI Taxonomy" id="2815324"/>
    <lineage>
        <taxon>Bacteria</taxon>
        <taxon>Bacillati</taxon>
        <taxon>Bacillota</taxon>
        <taxon>Bacilli</taxon>
        <taxon>Lactobacillales</taxon>
        <taxon>Enterococcaceae</taxon>
        <taxon>Enterococcus</taxon>
    </lineage>
</organism>
<evidence type="ECO:0000313" key="3">
    <source>
        <dbReference type="Proteomes" id="UP000664357"/>
    </source>
</evidence>
<dbReference type="Proteomes" id="UP000664357">
    <property type="component" value="Unassembled WGS sequence"/>
</dbReference>
<dbReference type="PROSITE" id="PS51819">
    <property type="entry name" value="VOC"/>
    <property type="match status" value="1"/>
</dbReference>
<dbReference type="RefSeq" id="WP_207704370.1">
    <property type="nucleotide sequence ID" value="NZ_JAFREL020000002.1"/>
</dbReference>
<dbReference type="InterPro" id="IPR037523">
    <property type="entry name" value="VOC_core"/>
</dbReference>
<dbReference type="Pfam" id="PF00903">
    <property type="entry name" value="Glyoxalase"/>
    <property type="match status" value="1"/>
</dbReference>
<dbReference type="InterPro" id="IPR004360">
    <property type="entry name" value="Glyas_Fos-R_dOase_dom"/>
</dbReference>
<reference evidence="2 3" key="1">
    <citation type="submission" date="2024-02" db="EMBL/GenBank/DDBJ databases">
        <title>The Genome Sequence of Enterococcus sp. DIV0159.</title>
        <authorList>
            <person name="Earl A."/>
            <person name="Manson A."/>
            <person name="Gilmore M."/>
            <person name="Sanders J."/>
            <person name="Shea T."/>
            <person name="Howe W."/>
            <person name="Livny J."/>
            <person name="Cuomo C."/>
            <person name="Neafsey D."/>
            <person name="Birren B."/>
        </authorList>
    </citation>
    <scope>NUCLEOTIDE SEQUENCE [LARGE SCALE GENOMIC DNA]</scope>
    <source>
        <strain evidence="2 3">665A</strain>
    </source>
</reference>
<dbReference type="PANTHER" id="PTHR43279:SF1">
    <property type="entry name" value="CATECHOL-2,3-DIOXYGENASE"/>
    <property type="match status" value="1"/>
</dbReference>
<proteinExistence type="predicted"/>
<keyword evidence="3" id="KW-1185">Reference proteome</keyword>
<protein>
    <submittedName>
        <fullName evidence="2">Catechol 2,3-dioxygenase</fullName>
    </submittedName>
</protein>
<dbReference type="SUPFAM" id="SSF54593">
    <property type="entry name" value="Glyoxalase/Bleomycin resistance protein/Dihydroxybiphenyl dioxygenase"/>
    <property type="match status" value="1"/>
</dbReference>
<sequence>MGKFNLGDLALKTIAVRVKDRDLMIHFYRDIIGFHLLREENELAILGYKEPMTELLWLEESPRANDHKGEIKKMQRFSLAVPNEEELANVVYRARKNDYLINDALKTEKEKGILLTDPEGNEIEVFYAPDEKSSTEQANSFNLDALAAKSTEKEKIHQSYFGRVHLNVSDLGKEEAFLSDILGLKVQEEAGHLRVLDRGDFHVGLTQASGGTIDEPTDKVLGLDFLQFIITEDDLLALVEHLNENDKEFFVDQKQSLITIYDSVGIEWWFVLK</sequence>
<feature type="domain" description="VOC" evidence="1">
    <location>
        <begin position="10"/>
        <end position="128"/>
    </location>
</feature>
<accession>A0ABV0ETJ2</accession>
<dbReference type="PANTHER" id="PTHR43279">
    <property type="entry name" value="CATECHOL-2,3-DIOXYGENASE"/>
    <property type="match status" value="1"/>
</dbReference>
<dbReference type="Pfam" id="PF14507">
    <property type="entry name" value="CppA_C"/>
    <property type="match status" value="1"/>
</dbReference>
<evidence type="ECO:0000259" key="1">
    <source>
        <dbReference type="PROSITE" id="PS51819"/>
    </source>
</evidence>
<dbReference type="InterPro" id="IPR029068">
    <property type="entry name" value="Glyas_Bleomycin-R_OHBP_Dase"/>
</dbReference>
<name>A0ABV0ETJ2_9ENTE</name>
<dbReference type="InterPro" id="IPR032703">
    <property type="entry name" value="CppA_C"/>
</dbReference>
<comment type="caution">
    <text evidence="2">The sequence shown here is derived from an EMBL/GenBank/DDBJ whole genome shotgun (WGS) entry which is preliminary data.</text>
</comment>
<gene>
    <name evidence="2" type="ORF">JZO67_003224</name>
</gene>
<dbReference type="Gene3D" id="3.10.180.10">
    <property type="entry name" value="2,3-Dihydroxybiphenyl 1,2-Dioxygenase, domain 1"/>
    <property type="match status" value="2"/>
</dbReference>
<dbReference type="EMBL" id="JAFREL020000002">
    <property type="protein sequence ID" value="MEO1771245.1"/>
    <property type="molecule type" value="Genomic_DNA"/>
</dbReference>
<evidence type="ECO:0000313" key="2">
    <source>
        <dbReference type="EMBL" id="MEO1771245.1"/>
    </source>
</evidence>